<feature type="active site" evidence="5">
    <location>
        <position position="357"/>
    </location>
</feature>
<keyword evidence="8" id="KW-1185">Reference proteome</keyword>
<protein>
    <recommendedName>
        <fullName evidence="1">DNA (cytosine-5-)-methyltransferase</fullName>
        <ecNumber evidence="1">2.1.1.37</ecNumber>
    </recommendedName>
</protein>
<evidence type="ECO:0000313" key="8">
    <source>
        <dbReference type="Proteomes" id="UP000184188"/>
    </source>
</evidence>
<dbReference type="PROSITE" id="PS51679">
    <property type="entry name" value="SAM_MT_C5"/>
    <property type="match status" value="1"/>
</dbReference>
<evidence type="ECO:0000256" key="6">
    <source>
        <dbReference type="RuleBase" id="RU000416"/>
    </source>
</evidence>
<dbReference type="OrthoDB" id="414133at2759"/>
<dbReference type="AlphaFoldDB" id="A0A1L9S9Q6"/>
<dbReference type="GO" id="GO:0003677">
    <property type="term" value="F:DNA binding"/>
    <property type="evidence" value="ECO:0007669"/>
    <property type="project" value="TreeGrafter"/>
</dbReference>
<dbReference type="NCBIfam" id="TIGR00675">
    <property type="entry name" value="dcm"/>
    <property type="match status" value="1"/>
</dbReference>
<dbReference type="Gene3D" id="3.40.50.150">
    <property type="entry name" value="Vaccinia Virus protein VP39"/>
    <property type="match status" value="1"/>
</dbReference>
<evidence type="ECO:0000256" key="2">
    <source>
        <dbReference type="ARBA" id="ARBA00022603"/>
    </source>
</evidence>
<dbReference type="InterPro" id="IPR031303">
    <property type="entry name" value="C5_meth_CS"/>
</dbReference>
<reference evidence="8" key="1">
    <citation type="journal article" date="2017" name="Genome Biol.">
        <title>Comparative genomics reveals high biological diversity and specific adaptations in the industrially and medically important fungal genus Aspergillus.</title>
        <authorList>
            <person name="de Vries R.P."/>
            <person name="Riley R."/>
            <person name="Wiebenga A."/>
            <person name="Aguilar-Osorio G."/>
            <person name="Amillis S."/>
            <person name="Uchima C.A."/>
            <person name="Anderluh G."/>
            <person name="Asadollahi M."/>
            <person name="Askin M."/>
            <person name="Barry K."/>
            <person name="Battaglia E."/>
            <person name="Bayram O."/>
            <person name="Benocci T."/>
            <person name="Braus-Stromeyer S.A."/>
            <person name="Caldana C."/>
            <person name="Canovas D."/>
            <person name="Cerqueira G.C."/>
            <person name="Chen F."/>
            <person name="Chen W."/>
            <person name="Choi C."/>
            <person name="Clum A."/>
            <person name="Dos Santos R.A."/>
            <person name="Damasio A.R."/>
            <person name="Diallinas G."/>
            <person name="Emri T."/>
            <person name="Fekete E."/>
            <person name="Flipphi M."/>
            <person name="Freyberg S."/>
            <person name="Gallo A."/>
            <person name="Gournas C."/>
            <person name="Habgood R."/>
            <person name="Hainaut M."/>
            <person name="Harispe M.L."/>
            <person name="Henrissat B."/>
            <person name="Hilden K.S."/>
            <person name="Hope R."/>
            <person name="Hossain A."/>
            <person name="Karabika E."/>
            <person name="Karaffa L."/>
            <person name="Karanyi Z."/>
            <person name="Krasevec N."/>
            <person name="Kuo A."/>
            <person name="Kusch H."/>
            <person name="LaButti K."/>
            <person name="Lagendijk E.L."/>
            <person name="Lapidus A."/>
            <person name="Levasseur A."/>
            <person name="Lindquist E."/>
            <person name="Lipzen A."/>
            <person name="Logrieco A.F."/>
            <person name="MacCabe A."/>
            <person name="Maekelae M.R."/>
            <person name="Malavazi I."/>
            <person name="Melin P."/>
            <person name="Meyer V."/>
            <person name="Mielnichuk N."/>
            <person name="Miskei M."/>
            <person name="Molnar A.P."/>
            <person name="Mule G."/>
            <person name="Ngan C.Y."/>
            <person name="Orejas M."/>
            <person name="Orosz E."/>
            <person name="Ouedraogo J.P."/>
            <person name="Overkamp K.M."/>
            <person name="Park H.-S."/>
            <person name="Perrone G."/>
            <person name="Piumi F."/>
            <person name="Punt P.J."/>
            <person name="Ram A.F."/>
            <person name="Ramon A."/>
            <person name="Rauscher S."/>
            <person name="Record E."/>
            <person name="Riano-Pachon D.M."/>
            <person name="Robert V."/>
            <person name="Roehrig J."/>
            <person name="Ruller R."/>
            <person name="Salamov A."/>
            <person name="Salih N.S."/>
            <person name="Samson R.A."/>
            <person name="Sandor E."/>
            <person name="Sanguinetti M."/>
            <person name="Schuetze T."/>
            <person name="Sepcic K."/>
            <person name="Shelest E."/>
            <person name="Sherlock G."/>
            <person name="Sophianopoulou V."/>
            <person name="Squina F.M."/>
            <person name="Sun H."/>
            <person name="Susca A."/>
            <person name="Todd R.B."/>
            <person name="Tsang A."/>
            <person name="Unkles S.E."/>
            <person name="van de Wiele N."/>
            <person name="van Rossen-Uffink D."/>
            <person name="Oliveira J.V."/>
            <person name="Vesth T.C."/>
            <person name="Visser J."/>
            <person name="Yu J.-H."/>
            <person name="Zhou M."/>
            <person name="Andersen M.R."/>
            <person name="Archer D.B."/>
            <person name="Baker S.E."/>
            <person name="Benoit I."/>
            <person name="Brakhage A.A."/>
            <person name="Braus G.H."/>
            <person name="Fischer R."/>
            <person name="Frisvad J.C."/>
            <person name="Goldman G.H."/>
            <person name="Houbraken J."/>
            <person name="Oakley B."/>
            <person name="Pocsi I."/>
            <person name="Scazzocchio C."/>
            <person name="Seiboth B."/>
            <person name="vanKuyk P.A."/>
            <person name="Wortman J."/>
            <person name="Dyer P.S."/>
            <person name="Grigoriev I.V."/>
        </authorList>
    </citation>
    <scope>NUCLEOTIDE SEQUENCE [LARGE SCALE GENOMIC DNA]</scope>
    <source>
        <strain evidence="8">CBS 506.65</strain>
    </source>
</reference>
<comment type="similarity">
    <text evidence="5 6">Belongs to the class I-like SAM-binding methyltransferase superfamily. C5-methyltransferase family.</text>
</comment>
<dbReference type="InterPro" id="IPR001525">
    <property type="entry name" value="C5_MeTfrase"/>
</dbReference>
<keyword evidence="2 5" id="KW-0489">Methyltransferase</keyword>
<sequence>MVNTTADKGPFSSCRLLCSGDLPGLFVPSQNPSPVACIDAIDLDPEPEISFTEGDYLSDENLAALLRTWGESVSPELPAQIEHTIQSKIVVEEACIDGIVYKKGLSVELHEGTYLRILAVLQGPGGEIFLRGRRLVKLKDREEGPGPSWRREVLWVVNHDTTEVPLAVVQCFCIVHFTNWPDIKTDTRSRNARYNELFCRLKETDEGEEMSMQYLHEDEADEGFQFSPDFLRQQWRGDTFPFGGSRRPPDYAQATDIIEIDMGQPGEPLLIDLESDTSNHRQYTFGDAFCGAGGVSCGAEQAGLAIQWAFDKNEHAMSSYQMNFPTVWSEQADIFDLLTQSDSQRLKVDISHGSPPCQTFSPAHTINGPNDDANSACIFSCADLVRKVRPRVHTMEETCGLYERHKETFHRVILDFIEVGYSVRWGILNCMLYGVPQTRRRLIIIASGPGESLPRLPKPTHAIPGSNSGLLDRPTIHSAISSIPLGTRDHDVDGALARGLRYSRPPFNADQPAGTITCNGGERNYHPSGTRGFTNREFASLQTFPLHYRFGDREVRKQIGNAVPPILARAIYREIIKTLRKTDARASAEKTSVTI</sequence>
<dbReference type="EMBL" id="KV878350">
    <property type="protein sequence ID" value="OJJ43859.1"/>
    <property type="molecule type" value="Genomic_DNA"/>
</dbReference>
<evidence type="ECO:0000256" key="4">
    <source>
        <dbReference type="ARBA" id="ARBA00022691"/>
    </source>
</evidence>
<dbReference type="STRING" id="1073090.A0A1L9S9Q6"/>
<dbReference type="InterPro" id="IPR050390">
    <property type="entry name" value="C5-Methyltransferase"/>
</dbReference>
<dbReference type="GO" id="GO:0005634">
    <property type="term" value="C:nucleus"/>
    <property type="evidence" value="ECO:0007669"/>
    <property type="project" value="TreeGrafter"/>
</dbReference>
<gene>
    <name evidence="7" type="ORF">ASPZODRAFT_154360</name>
</gene>
<dbReference type="Pfam" id="PF00145">
    <property type="entry name" value="DNA_methylase"/>
    <property type="match status" value="2"/>
</dbReference>
<dbReference type="Gene3D" id="3.90.120.10">
    <property type="entry name" value="DNA Methylase, subunit A, domain 2"/>
    <property type="match status" value="1"/>
</dbReference>
<keyword evidence="4 5" id="KW-0949">S-adenosyl-L-methionine</keyword>
<dbReference type="PANTHER" id="PTHR10629">
    <property type="entry name" value="CYTOSINE-SPECIFIC METHYLTRANSFERASE"/>
    <property type="match status" value="1"/>
</dbReference>
<dbReference type="GO" id="GO:0003886">
    <property type="term" value="F:DNA (cytosine-5-)-methyltransferase activity"/>
    <property type="evidence" value="ECO:0007669"/>
    <property type="project" value="UniProtKB-EC"/>
</dbReference>
<accession>A0A1L9S9Q6</accession>
<dbReference type="GO" id="GO:0044027">
    <property type="term" value="P:negative regulation of gene expression via chromosomal CpG island methylation"/>
    <property type="evidence" value="ECO:0007669"/>
    <property type="project" value="TreeGrafter"/>
</dbReference>
<dbReference type="PANTHER" id="PTHR10629:SF52">
    <property type="entry name" value="DNA (CYTOSINE-5)-METHYLTRANSFERASE 1"/>
    <property type="match status" value="1"/>
</dbReference>
<dbReference type="SUPFAM" id="SSF53335">
    <property type="entry name" value="S-adenosyl-L-methionine-dependent methyltransferases"/>
    <property type="match status" value="1"/>
</dbReference>
<dbReference type="Proteomes" id="UP000184188">
    <property type="component" value="Unassembled WGS sequence"/>
</dbReference>
<dbReference type="EC" id="2.1.1.37" evidence="1"/>
<keyword evidence="3 5" id="KW-0808">Transferase</keyword>
<evidence type="ECO:0000256" key="3">
    <source>
        <dbReference type="ARBA" id="ARBA00022679"/>
    </source>
</evidence>
<name>A0A1L9S9Q6_9EURO</name>
<evidence type="ECO:0000256" key="5">
    <source>
        <dbReference type="PROSITE-ProRule" id="PRU01016"/>
    </source>
</evidence>
<dbReference type="InterPro" id="IPR029063">
    <property type="entry name" value="SAM-dependent_MTases_sf"/>
</dbReference>
<dbReference type="PRINTS" id="PR00105">
    <property type="entry name" value="C5METTRFRASE"/>
</dbReference>
<evidence type="ECO:0000256" key="1">
    <source>
        <dbReference type="ARBA" id="ARBA00011975"/>
    </source>
</evidence>
<dbReference type="GeneID" id="34612542"/>
<dbReference type="RefSeq" id="XP_022578369.1">
    <property type="nucleotide sequence ID" value="XM_022726078.1"/>
</dbReference>
<organism evidence="7 8">
    <name type="scientific">Penicilliopsis zonata CBS 506.65</name>
    <dbReference type="NCBI Taxonomy" id="1073090"/>
    <lineage>
        <taxon>Eukaryota</taxon>
        <taxon>Fungi</taxon>
        <taxon>Dikarya</taxon>
        <taxon>Ascomycota</taxon>
        <taxon>Pezizomycotina</taxon>
        <taxon>Eurotiomycetes</taxon>
        <taxon>Eurotiomycetidae</taxon>
        <taxon>Eurotiales</taxon>
        <taxon>Aspergillaceae</taxon>
        <taxon>Penicilliopsis</taxon>
    </lineage>
</organism>
<dbReference type="VEuPathDB" id="FungiDB:ASPZODRAFT_154360"/>
<proteinExistence type="inferred from homology"/>
<dbReference type="GO" id="GO:0032259">
    <property type="term" value="P:methylation"/>
    <property type="evidence" value="ECO:0007669"/>
    <property type="project" value="UniProtKB-KW"/>
</dbReference>
<evidence type="ECO:0000313" key="7">
    <source>
        <dbReference type="EMBL" id="OJJ43859.1"/>
    </source>
</evidence>
<dbReference type="PROSITE" id="PS00095">
    <property type="entry name" value="C5_MTASE_2"/>
    <property type="match status" value="1"/>
</dbReference>